<evidence type="ECO:0000313" key="1">
    <source>
        <dbReference type="EMBL" id="GAF96458.1"/>
    </source>
</evidence>
<gene>
    <name evidence="1" type="ORF">S01H1_23300</name>
</gene>
<organism evidence="1">
    <name type="scientific">marine sediment metagenome</name>
    <dbReference type="NCBI Taxonomy" id="412755"/>
    <lineage>
        <taxon>unclassified sequences</taxon>
        <taxon>metagenomes</taxon>
        <taxon>ecological metagenomes</taxon>
    </lineage>
</organism>
<name>X0TSD6_9ZZZZ</name>
<proteinExistence type="predicted"/>
<sequence length="96" mass="11395">MSDYAQLPWELQHEVNVLVEQTKKRSGWPVRQTLRALEIAPATYYRWCRVMALSTRRARSPAGSMYELLPSEREAIIDYALKHPEIRHRELAWKML</sequence>
<accession>X0TSD6</accession>
<dbReference type="AlphaFoldDB" id="X0TSD6"/>
<reference evidence="1" key="1">
    <citation type="journal article" date="2014" name="Front. Microbiol.">
        <title>High frequency of phylogenetically diverse reductive dehalogenase-homologous genes in deep subseafloor sedimentary metagenomes.</title>
        <authorList>
            <person name="Kawai M."/>
            <person name="Futagami T."/>
            <person name="Toyoda A."/>
            <person name="Takaki Y."/>
            <person name="Nishi S."/>
            <person name="Hori S."/>
            <person name="Arai W."/>
            <person name="Tsubouchi T."/>
            <person name="Morono Y."/>
            <person name="Uchiyama I."/>
            <person name="Ito T."/>
            <person name="Fujiyama A."/>
            <person name="Inagaki F."/>
            <person name="Takami H."/>
        </authorList>
    </citation>
    <scope>NUCLEOTIDE SEQUENCE</scope>
    <source>
        <strain evidence="1">Expedition CK06-06</strain>
    </source>
</reference>
<feature type="non-terminal residue" evidence="1">
    <location>
        <position position="96"/>
    </location>
</feature>
<protein>
    <submittedName>
        <fullName evidence="1">Uncharacterized protein</fullName>
    </submittedName>
</protein>
<comment type="caution">
    <text evidence="1">The sequence shown here is derived from an EMBL/GenBank/DDBJ whole genome shotgun (WGS) entry which is preliminary data.</text>
</comment>
<dbReference type="EMBL" id="BARS01013405">
    <property type="protein sequence ID" value="GAF96458.1"/>
    <property type="molecule type" value="Genomic_DNA"/>
</dbReference>